<evidence type="ECO:0000313" key="4">
    <source>
        <dbReference type="Proteomes" id="UP000030747"/>
    </source>
</evidence>
<dbReference type="InterPro" id="IPR036770">
    <property type="entry name" value="Ankyrin_rpt-contain_sf"/>
</dbReference>
<feature type="region of interest" description="Disordered" evidence="2">
    <location>
        <begin position="25"/>
        <end position="69"/>
    </location>
</feature>
<dbReference type="PROSITE" id="PS50088">
    <property type="entry name" value="ANK_REPEAT"/>
    <property type="match status" value="1"/>
</dbReference>
<feature type="repeat" description="ANK" evidence="1">
    <location>
        <begin position="1"/>
        <end position="32"/>
    </location>
</feature>
<dbReference type="AlphaFoldDB" id="U6L7T2"/>
<reference evidence="3" key="1">
    <citation type="submission" date="2013-10" db="EMBL/GenBank/DDBJ databases">
        <title>Genomic analysis of the causative agents of coccidiosis in chickens.</title>
        <authorList>
            <person name="Reid A.J."/>
            <person name="Blake D."/>
            <person name="Billington K."/>
            <person name="Browne H."/>
            <person name="Dunn M."/>
            <person name="Hung S."/>
            <person name="Kawahara F."/>
            <person name="Miranda-Saavedra D."/>
            <person name="Mourier T."/>
            <person name="Nagra H."/>
            <person name="Otto T.D."/>
            <person name="Rawlings N."/>
            <person name="Sanchez A."/>
            <person name="Sanders M."/>
            <person name="Subramaniam C."/>
            <person name="Tay Y."/>
            <person name="Dear P."/>
            <person name="Doerig C."/>
            <person name="Gruber A."/>
            <person name="Parkinson J."/>
            <person name="Shirley M."/>
            <person name="Wan K.L."/>
            <person name="Berriman M."/>
            <person name="Tomley F."/>
            <person name="Pain A."/>
        </authorList>
    </citation>
    <scope>NUCLEOTIDE SEQUENCE [LARGE SCALE GENOMIC DNA]</scope>
    <source>
        <strain evidence="3">Houghton</strain>
    </source>
</reference>
<evidence type="ECO:0000256" key="1">
    <source>
        <dbReference type="PROSITE-ProRule" id="PRU00023"/>
    </source>
</evidence>
<protein>
    <submittedName>
        <fullName evidence="3">Uncharacterized protein</fullName>
    </submittedName>
</protein>
<evidence type="ECO:0000256" key="2">
    <source>
        <dbReference type="SAM" id="MobiDB-lite"/>
    </source>
</evidence>
<keyword evidence="4" id="KW-1185">Reference proteome</keyword>
<gene>
    <name evidence="3" type="ORF">ETH_00009320</name>
</gene>
<sequence>MTEALAKAVLRGDADAVKRLLEEGADPSALNKKGNSRSQQQLQQGGAGERGSGDRDTPSTAAENASSLP</sequence>
<dbReference type="VEuPathDB" id="ToxoDB:ETH_00009320"/>
<feature type="compositionally biased region" description="Polar residues" evidence="2">
    <location>
        <begin position="58"/>
        <end position="69"/>
    </location>
</feature>
<proteinExistence type="predicted"/>
<name>U6L7T2_EIMTE</name>
<dbReference type="Proteomes" id="UP000030747">
    <property type="component" value="Unassembled WGS sequence"/>
</dbReference>
<dbReference type="InterPro" id="IPR002110">
    <property type="entry name" value="Ankyrin_rpt"/>
</dbReference>
<keyword evidence="1" id="KW-0040">ANK repeat</keyword>
<evidence type="ECO:0000313" key="3">
    <source>
        <dbReference type="EMBL" id="CDJ45273.1"/>
    </source>
</evidence>
<accession>U6L7T2</accession>
<dbReference type="Gene3D" id="1.25.40.20">
    <property type="entry name" value="Ankyrin repeat-containing domain"/>
    <property type="match status" value="1"/>
</dbReference>
<dbReference type="SUPFAM" id="SSF48403">
    <property type="entry name" value="Ankyrin repeat"/>
    <property type="match status" value="1"/>
</dbReference>
<reference evidence="3" key="2">
    <citation type="submission" date="2013-10" db="EMBL/GenBank/DDBJ databases">
        <authorList>
            <person name="Aslett M."/>
        </authorList>
    </citation>
    <scope>NUCLEOTIDE SEQUENCE [LARGE SCALE GENOMIC DNA]</scope>
    <source>
        <strain evidence="3">Houghton</strain>
    </source>
</reference>
<organism evidence="3 4">
    <name type="scientific">Eimeria tenella</name>
    <name type="common">Coccidian parasite</name>
    <dbReference type="NCBI Taxonomy" id="5802"/>
    <lineage>
        <taxon>Eukaryota</taxon>
        <taxon>Sar</taxon>
        <taxon>Alveolata</taxon>
        <taxon>Apicomplexa</taxon>
        <taxon>Conoidasida</taxon>
        <taxon>Coccidia</taxon>
        <taxon>Eucoccidiorida</taxon>
        <taxon>Eimeriorina</taxon>
        <taxon>Eimeriidae</taxon>
        <taxon>Eimeria</taxon>
    </lineage>
</organism>
<dbReference type="RefSeq" id="XP_013236020.1">
    <property type="nucleotide sequence ID" value="XM_013380566.1"/>
</dbReference>
<dbReference type="EMBL" id="HG678132">
    <property type="protein sequence ID" value="CDJ45273.1"/>
    <property type="molecule type" value="Genomic_DNA"/>
</dbReference>
<dbReference type="OrthoDB" id="408027at2759"/>
<dbReference type="GeneID" id="25251065"/>